<reference evidence="1" key="1">
    <citation type="journal article" date="2014" name="Int. J. Syst. Evol. Microbiol.">
        <title>Complete genome sequence of Corynebacterium casei LMG S-19264T (=DSM 44701T), isolated from a smear-ripened cheese.</title>
        <authorList>
            <consortium name="US DOE Joint Genome Institute (JGI-PGF)"/>
            <person name="Walter F."/>
            <person name="Albersmeier A."/>
            <person name="Kalinowski J."/>
            <person name="Ruckert C."/>
        </authorList>
    </citation>
    <scope>NUCLEOTIDE SEQUENCE</scope>
    <source>
        <strain evidence="1">JCM 3086</strain>
    </source>
</reference>
<protein>
    <submittedName>
        <fullName evidence="1">Uncharacterized protein</fullName>
    </submittedName>
</protein>
<dbReference type="AlphaFoldDB" id="A0A917KLA5"/>
<sequence length="52" mass="5823">MKGECGGTREGRHAKGRFTYVREPAFSEYRGFAEEAARQDNTPAGRPPVPRQ</sequence>
<reference evidence="1" key="2">
    <citation type="submission" date="2020-09" db="EMBL/GenBank/DDBJ databases">
        <authorList>
            <person name="Sun Q."/>
            <person name="Ohkuma M."/>
        </authorList>
    </citation>
    <scope>NUCLEOTIDE SEQUENCE</scope>
    <source>
        <strain evidence="1">JCM 3086</strain>
    </source>
</reference>
<dbReference type="Proteomes" id="UP000657574">
    <property type="component" value="Unassembled WGS sequence"/>
</dbReference>
<dbReference type="EMBL" id="BMQA01000008">
    <property type="protein sequence ID" value="GGJ16722.1"/>
    <property type="molecule type" value="Genomic_DNA"/>
</dbReference>
<evidence type="ECO:0000313" key="2">
    <source>
        <dbReference type="Proteomes" id="UP000657574"/>
    </source>
</evidence>
<name>A0A917KLA5_9ACTN</name>
<comment type="caution">
    <text evidence="1">The sequence shown here is derived from an EMBL/GenBank/DDBJ whole genome shotgun (WGS) entry which is preliminary data.</text>
</comment>
<evidence type="ECO:0000313" key="1">
    <source>
        <dbReference type="EMBL" id="GGJ16722.1"/>
    </source>
</evidence>
<proteinExistence type="predicted"/>
<keyword evidence="2" id="KW-1185">Reference proteome</keyword>
<organism evidence="1 2">
    <name type="scientific">Streptomyces brasiliensis</name>
    <dbReference type="NCBI Taxonomy" id="1954"/>
    <lineage>
        <taxon>Bacteria</taxon>
        <taxon>Bacillati</taxon>
        <taxon>Actinomycetota</taxon>
        <taxon>Actinomycetes</taxon>
        <taxon>Kitasatosporales</taxon>
        <taxon>Streptomycetaceae</taxon>
        <taxon>Streptomyces</taxon>
    </lineage>
</organism>
<accession>A0A917KLA5</accession>
<gene>
    <name evidence="1" type="ORF">GCM10010121_029280</name>
</gene>